<dbReference type="GO" id="GO:0043024">
    <property type="term" value="F:ribosomal small subunit binding"/>
    <property type="evidence" value="ECO:0007669"/>
    <property type="project" value="TreeGrafter"/>
</dbReference>
<dbReference type="GO" id="GO:0030490">
    <property type="term" value="P:maturation of SSU-rRNA"/>
    <property type="evidence" value="ECO:0007669"/>
    <property type="project" value="UniProtKB-UniRule"/>
</dbReference>
<dbReference type="InterPro" id="IPR000238">
    <property type="entry name" value="RbfA"/>
</dbReference>
<dbReference type="GO" id="GO:0005829">
    <property type="term" value="C:cytosol"/>
    <property type="evidence" value="ECO:0007669"/>
    <property type="project" value="TreeGrafter"/>
</dbReference>
<comment type="subcellular location">
    <subcellularLocation>
        <location evidence="2">Cytoplasm</location>
    </subcellularLocation>
</comment>
<dbReference type="PANTHER" id="PTHR33515:SF1">
    <property type="entry name" value="RIBOSOME-BINDING FACTOR A, CHLOROPLASTIC-RELATED"/>
    <property type="match status" value="1"/>
</dbReference>
<dbReference type="NCBIfam" id="TIGR00082">
    <property type="entry name" value="rbfA"/>
    <property type="match status" value="1"/>
</dbReference>
<dbReference type="EMBL" id="DVMH01000028">
    <property type="protein sequence ID" value="HIU10697.1"/>
    <property type="molecule type" value="Genomic_DNA"/>
</dbReference>
<evidence type="ECO:0000313" key="4">
    <source>
        <dbReference type="Proteomes" id="UP000824124"/>
    </source>
</evidence>
<dbReference type="HAMAP" id="MF_00003">
    <property type="entry name" value="RbfA"/>
    <property type="match status" value="1"/>
</dbReference>
<dbReference type="Pfam" id="PF02033">
    <property type="entry name" value="RBFA"/>
    <property type="match status" value="1"/>
</dbReference>
<name>A0A9D1KY33_9FIRM</name>
<comment type="caution">
    <text evidence="3">The sequence shown here is derived from an EMBL/GenBank/DDBJ whole genome shotgun (WGS) entry which is preliminary data.</text>
</comment>
<comment type="function">
    <text evidence="2">One of several proteins that assist in the late maturation steps of the functional core of the 30S ribosomal subunit. Associates with free 30S ribosomal subunits (but not with 30S subunits that are part of 70S ribosomes or polysomes). Required for efficient processing of 16S rRNA. May interact with the 5'-terminal helix region of 16S rRNA.</text>
</comment>
<proteinExistence type="inferred from homology"/>
<comment type="similarity">
    <text evidence="2">Belongs to the RbfA family.</text>
</comment>
<dbReference type="PANTHER" id="PTHR33515">
    <property type="entry name" value="RIBOSOME-BINDING FACTOR A, CHLOROPLASTIC-RELATED"/>
    <property type="match status" value="1"/>
</dbReference>
<dbReference type="Gene3D" id="3.30.300.20">
    <property type="match status" value="1"/>
</dbReference>
<reference evidence="3" key="2">
    <citation type="journal article" date="2021" name="PeerJ">
        <title>Extensive microbial diversity within the chicken gut microbiome revealed by metagenomics and culture.</title>
        <authorList>
            <person name="Gilroy R."/>
            <person name="Ravi A."/>
            <person name="Getino M."/>
            <person name="Pursley I."/>
            <person name="Horton D.L."/>
            <person name="Alikhan N.F."/>
            <person name="Baker D."/>
            <person name="Gharbi K."/>
            <person name="Hall N."/>
            <person name="Watson M."/>
            <person name="Adriaenssens E.M."/>
            <person name="Foster-Nyarko E."/>
            <person name="Jarju S."/>
            <person name="Secka A."/>
            <person name="Antonio M."/>
            <person name="Oren A."/>
            <person name="Chaudhuri R.R."/>
            <person name="La Ragione R."/>
            <person name="Hildebrand F."/>
            <person name="Pallen M.J."/>
        </authorList>
    </citation>
    <scope>NUCLEOTIDE SEQUENCE</scope>
    <source>
        <strain evidence="3">2830</strain>
    </source>
</reference>
<sequence>MARYRNRRLSEELLREISGIIRQMKDPRLSLVSVLAVQVDNELERAKVFVSHLSQDGQDETITALKKAAGYIRSELAKRLNTRTVPELVFVDDHSIEAGFRITEMLDAYERERVGNVEAQKPTEE</sequence>
<evidence type="ECO:0000256" key="2">
    <source>
        <dbReference type="HAMAP-Rule" id="MF_00003"/>
    </source>
</evidence>
<accession>A0A9D1KY33</accession>
<dbReference type="InterPro" id="IPR015946">
    <property type="entry name" value="KH_dom-like_a/b"/>
</dbReference>
<dbReference type="Proteomes" id="UP000824124">
    <property type="component" value="Unassembled WGS sequence"/>
</dbReference>
<dbReference type="InterPro" id="IPR023799">
    <property type="entry name" value="RbfA_dom_sf"/>
</dbReference>
<keyword evidence="1 2" id="KW-0690">Ribosome biogenesis</keyword>
<evidence type="ECO:0000313" key="3">
    <source>
        <dbReference type="EMBL" id="HIU10697.1"/>
    </source>
</evidence>
<comment type="subunit">
    <text evidence="2">Monomer. Binds 30S ribosomal subunits, but not 50S ribosomal subunits or 70S ribosomes.</text>
</comment>
<gene>
    <name evidence="2 3" type="primary">rbfA</name>
    <name evidence="3" type="ORF">IAB00_05600</name>
</gene>
<reference evidence="3" key="1">
    <citation type="submission" date="2020-10" db="EMBL/GenBank/DDBJ databases">
        <authorList>
            <person name="Gilroy R."/>
        </authorList>
    </citation>
    <scope>NUCLEOTIDE SEQUENCE</scope>
    <source>
        <strain evidence="3">2830</strain>
    </source>
</reference>
<protein>
    <recommendedName>
        <fullName evidence="2">Ribosome-binding factor A</fullName>
    </recommendedName>
</protein>
<evidence type="ECO:0000256" key="1">
    <source>
        <dbReference type="ARBA" id="ARBA00022517"/>
    </source>
</evidence>
<keyword evidence="2" id="KW-0963">Cytoplasm</keyword>
<dbReference type="AlphaFoldDB" id="A0A9D1KY33"/>
<organism evidence="3 4">
    <name type="scientific">Candidatus Avidehalobacter gallistercoris</name>
    <dbReference type="NCBI Taxonomy" id="2840694"/>
    <lineage>
        <taxon>Bacteria</taxon>
        <taxon>Bacillati</taxon>
        <taxon>Bacillota</taxon>
        <taxon>Clostridia</taxon>
        <taxon>Eubacteriales</taxon>
        <taxon>Peptococcaceae</taxon>
        <taxon>Peptococcaceae incertae sedis</taxon>
        <taxon>Candidatus Avidehalobacter</taxon>
    </lineage>
</organism>
<dbReference type="SUPFAM" id="SSF89919">
    <property type="entry name" value="Ribosome-binding factor A, RbfA"/>
    <property type="match status" value="1"/>
</dbReference>